<feature type="transmembrane region" description="Helical" evidence="1">
    <location>
        <begin position="45"/>
        <end position="68"/>
    </location>
</feature>
<dbReference type="InterPro" id="IPR021320">
    <property type="entry name" value="DUF2905"/>
</dbReference>
<keyword evidence="1" id="KW-0812">Transmembrane</keyword>
<dbReference type="RefSeq" id="WP_113657228.1">
    <property type="nucleotide sequence ID" value="NZ_KZ845663.1"/>
</dbReference>
<dbReference type="AlphaFoldDB" id="A0A364K8K4"/>
<reference evidence="2 3" key="1">
    <citation type="submission" date="2018-06" db="EMBL/GenBank/DDBJ databases">
        <title>Thermoflavimicrobium daqus sp. nov., a thermophilic microbe isolated from Moutai-flavour Daqu.</title>
        <authorList>
            <person name="Wang X."/>
            <person name="Zhou H."/>
        </authorList>
    </citation>
    <scope>NUCLEOTIDE SEQUENCE [LARGE SCALE GENOMIC DNA]</scope>
    <source>
        <strain evidence="2 3">FBKL4.011</strain>
    </source>
</reference>
<evidence type="ECO:0000313" key="2">
    <source>
        <dbReference type="EMBL" id="RAL26623.1"/>
    </source>
</evidence>
<protein>
    <submittedName>
        <fullName evidence="2">DUF2905 domain-containing protein</fullName>
    </submittedName>
</protein>
<dbReference type="PANTHER" id="PTHR36443">
    <property type="entry name" value="BSR5223 PROTEIN"/>
    <property type="match status" value="1"/>
</dbReference>
<dbReference type="Pfam" id="PF11146">
    <property type="entry name" value="DUF2905"/>
    <property type="match status" value="1"/>
</dbReference>
<name>A0A364K8K4_9BACL</name>
<comment type="caution">
    <text evidence="2">The sequence shown here is derived from an EMBL/GenBank/DDBJ whole genome shotgun (WGS) entry which is preliminary data.</text>
</comment>
<proteinExistence type="predicted"/>
<keyword evidence="3" id="KW-1185">Reference proteome</keyword>
<dbReference type="Proteomes" id="UP000251213">
    <property type="component" value="Unassembled WGS sequence"/>
</dbReference>
<feature type="transmembrane region" description="Helical" evidence="1">
    <location>
        <begin position="7"/>
        <end position="25"/>
    </location>
</feature>
<evidence type="ECO:0000313" key="3">
    <source>
        <dbReference type="Proteomes" id="UP000251213"/>
    </source>
</evidence>
<sequence>MNPVAKILIIGGVILIIVGLLWQVGGKLIPFGKLPGDIFIEKGKVKFYFPIVTCILISLVLSLIAYLFRLFR</sequence>
<accession>A0A364K8K4</accession>
<gene>
    <name evidence="2" type="ORF">DL897_00815</name>
</gene>
<reference evidence="2 3" key="2">
    <citation type="submission" date="2018-06" db="EMBL/GenBank/DDBJ databases">
        <authorList>
            <person name="Zhirakovskaya E."/>
        </authorList>
    </citation>
    <scope>NUCLEOTIDE SEQUENCE [LARGE SCALE GENOMIC DNA]</scope>
    <source>
        <strain evidence="2 3">FBKL4.011</strain>
    </source>
</reference>
<dbReference type="PANTHER" id="PTHR36443:SF1">
    <property type="entry name" value="BSR5223 PROTEIN"/>
    <property type="match status" value="1"/>
</dbReference>
<keyword evidence="1" id="KW-1133">Transmembrane helix</keyword>
<dbReference type="EMBL" id="QJKK01000001">
    <property type="protein sequence ID" value="RAL26623.1"/>
    <property type="molecule type" value="Genomic_DNA"/>
</dbReference>
<evidence type="ECO:0000256" key="1">
    <source>
        <dbReference type="SAM" id="Phobius"/>
    </source>
</evidence>
<dbReference type="OrthoDB" id="9811610at2"/>
<keyword evidence="1" id="KW-0472">Membrane</keyword>
<organism evidence="2 3">
    <name type="scientific">Thermoflavimicrobium daqui</name>
    <dbReference type="NCBI Taxonomy" id="2137476"/>
    <lineage>
        <taxon>Bacteria</taxon>
        <taxon>Bacillati</taxon>
        <taxon>Bacillota</taxon>
        <taxon>Bacilli</taxon>
        <taxon>Bacillales</taxon>
        <taxon>Thermoactinomycetaceae</taxon>
        <taxon>Thermoflavimicrobium</taxon>
    </lineage>
</organism>